<dbReference type="Gene3D" id="2.160.20.20">
    <property type="match status" value="1"/>
</dbReference>
<comment type="caution">
    <text evidence="3">The sequence shown here is derived from an EMBL/GenBank/DDBJ whole genome shotgun (WGS) entry which is preliminary data.</text>
</comment>
<sequence length="1992" mass="207697">MFKLNPVLLSLVAAQGVMLPVLPTTAAILRPYTPEMNDNKVGAYCLCNGSTQTLSGLPRFTPGESGVGSVTIGELQSIGRIINDNVIGAERLQIGPQNHTIGILDPNYHTYVNYQVFNTAELVDLPSVNLETVVPDYFDVNDKQYINARVASVSNGTLNVDIGKHGAAINSSSNSWSMAVKQSQLFTASKKGNLNWNSNNRITFTAGTTPYGGDRLAYDVGNVVEYAGEFSVGTYDGGTTQFNVTNLYELRKYNDWLIGQLSNGNIIIDNYNTEFNKAFKLRDGRVVYRMSTNNYDDEVALPIFDQVVLSADGPKATVKINRGKTLEVVNSDSAVMRASNGAKAIIDGKLSSTGSGLELLHGARGFNNGVINSGFLNNADGKGVDLNTIGNGGIAVSAAYGSKFINRGVINLQPGAGYSAGITTYNSKVVNHGNINVGVSDVSNGGSASGVMPSSDGQGSFVNAKDGTIYIGRSPQNRKNDATQDVAVNMSGGVNGISQLLDSSAINNGHIVIGSKVQNAAGMRVELAPHTVTINNGVIDINGQAQLNPAENVGMLVLDSGSLSNKVINAGSINVNGFNSTGLKVIARDGNDSEAYSSGAINVLGDGDRYGTSYNTAVWVKGDPGGTAYANLTGPIRLGGTNGIGIRAEGSAAIDVSANSIPVSVPSSSLFTGRQISFYAVGPNARINLPANGSYFSSVYGGTIFRVEDGADFDGTGRTLSMTNSFATGVYGSGQYTDVNTNGGRFNISGMYARGIEITDGAQATIDANARIKLLGIGATAAIADGNKYSLQGEAINPATQFNPDTLLINHAPLSGEANDQEALIVKNQAQLINTGDITLGGRNTTGIRAESGAFAFNRGVITVTGNSTGLYANGDPQYGDGQTLTQIFNNGLLNVYSVDGMNLFTSKGVVAFNELARIYQSGTINLYGTNAMAGSVFAGGLLELGDGNSVEFHDPNQFGFRAADPGTRLITHGGVTQVGADNALLYEIVNGARLDAATPGSVALYGNRITGIDVSGPGALVSSTDSYFTTGKNVTVLRASDTAKAFITSNIAMHGEFSTAAIASGGGTQVSVAAPITGSADNLTAFDVSSGAHLVNQQQGSVNFTGYNSTGARIYDGGHLTNRGSIFIASGIGIDVGSGYNQYVPIKGRLQVDDGIAAVRVGNAGWLNIVGDGQYASTIQAGGSADGVRLEPGARGFEANDITILSYSSGSAINNIAESTNISLKNVVLDVYGGNGVRSVTSLDPNGKVRINVAGNGTGYLFENVDGVSTTNSLVLGKDYSIVVSGEGTGIRANTDGRVISRGVIDILDADGGSAIVTRNASQVINQGTISSQSRVSPLIDLRGGQTLFTNQGTINAPFPDQVVVAGGAGSNVIALLDGSVIGDVNTGDGSDELIVTGGTLNGSLTMGNGAANQATVQKVSLADTRHITTENGAGSTLNLSELTARGGSFARDDASKGTNLGAGWSTLNFFATKWTLTDNIKLAHSTINIDAGSTLFAGDNINPLLQGATDDSLVVNNAGTLDLTNGGNAAANVLTIDGELASAGGSLKLNSTATQSDTLRVNGNVSGTTLIEDTLVGGPLLDSNNDGVIAASEGVSLAQVTGSANAASFALKGGYVASGPWQYGLASFAPGSSTAGTWDYRLANTFVCEDGSLCQPQAGSNQRAARLAVTPQVPSYISAPVGLAYYSLAVTDDLHKRLGELRQQQTAPDAVGGEMFIRYLGSNLKYQSNRGLADYGYDFDLDYSAVQLGGNVLRADGPQDSLRGGVAYTRGNTRIRPHAADGYSSTSFDSDSISLYGTWLRDSGFYLDGSLSWGWYRGETDITRQKEVASPKGNGWTASVESGYPFTFANGVRLEPQAQITWLQMKMDSFTDRDRTRVSYNDYDQTIGRLGARLDRTWLDASQNAYTPYLRANYYKGWGGTAKTKIGSADAEGSQTFESGKFGQMWDVGLGGSATLNNDVALYAEADYRKEIDGNGAKGWRYNAGVRWSF</sequence>
<keyword evidence="1" id="KW-0732">Signal</keyword>
<dbReference type="EMBL" id="FOSD01000007">
    <property type="protein sequence ID" value="SFK48001.1"/>
    <property type="molecule type" value="Genomic_DNA"/>
</dbReference>
<dbReference type="SMART" id="SM00869">
    <property type="entry name" value="Autotransporter"/>
    <property type="match status" value="1"/>
</dbReference>
<feature type="chain" id="PRO_5045312671" evidence="1">
    <location>
        <begin position="27"/>
        <end position="1992"/>
    </location>
</feature>
<evidence type="ECO:0000313" key="4">
    <source>
        <dbReference type="Proteomes" id="UP000198841"/>
    </source>
</evidence>
<protein>
    <submittedName>
        <fullName evidence="3">Outer membrane autotransporter barrel domain-containing protein</fullName>
    </submittedName>
</protein>
<evidence type="ECO:0000256" key="1">
    <source>
        <dbReference type="SAM" id="SignalP"/>
    </source>
</evidence>
<dbReference type="InterPro" id="IPR036709">
    <property type="entry name" value="Autotransporte_beta_dom_sf"/>
</dbReference>
<dbReference type="InterPro" id="IPR005546">
    <property type="entry name" value="Autotransporte_beta"/>
</dbReference>
<feature type="signal peptide" evidence="1">
    <location>
        <begin position="1"/>
        <end position="26"/>
    </location>
</feature>
<dbReference type="Pfam" id="PF03797">
    <property type="entry name" value="Autotransporter"/>
    <property type="match status" value="1"/>
</dbReference>
<accession>A0A1I3ZWB8</accession>
<name>A0A1I3ZWB8_9GAMM</name>
<dbReference type="Proteomes" id="UP000198841">
    <property type="component" value="Unassembled WGS sequence"/>
</dbReference>
<dbReference type="InterPro" id="IPR006315">
    <property type="entry name" value="OM_autotransptr_brl_dom"/>
</dbReference>
<dbReference type="InterPro" id="IPR012332">
    <property type="entry name" value="Autotransporter_pectin_lyase_C"/>
</dbReference>
<proteinExistence type="predicted"/>
<dbReference type="NCBIfam" id="TIGR01414">
    <property type="entry name" value="autotrans_barl"/>
    <property type="match status" value="1"/>
</dbReference>
<keyword evidence="4" id="KW-1185">Reference proteome</keyword>
<evidence type="ECO:0000259" key="2">
    <source>
        <dbReference type="PROSITE" id="PS51208"/>
    </source>
</evidence>
<organism evidence="3 4">
    <name type="scientific">Candidatus Pantoea symbiotica</name>
    <dbReference type="NCBI Taxonomy" id="1884370"/>
    <lineage>
        <taxon>Bacteria</taxon>
        <taxon>Pseudomonadati</taxon>
        <taxon>Pseudomonadota</taxon>
        <taxon>Gammaproteobacteria</taxon>
        <taxon>Enterobacterales</taxon>
        <taxon>Erwiniaceae</taxon>
        <taxon>Pantoea</taxon>
    </lineage>
</organism>
<dbReference type="Gene3D" id="2.40.128.130">
    <property type="entry name" value="Autotransporter beta-domain"/>
    <property type="match status" value="1"/>
</dbReference>
<feature type="domain" description="Autotransporter" evidence="2">
    <location>
        <begin position="1710"/>
        <end position="1992"/>
    </location>
</feature>
<gene>
    <name evidence="3" type="ORF">SAMN05518863_107201</name>
</gene>
<evidence type="ECO:0000313" key="3">
    <source>
        <dbReference type="EMBL" id="SFK48001.1"/>
    </source>
</evidence>
<dbReference type="PROSITE" id="PS51208">
    <property type="entry name" value="AUTOTRANSPORTER"/>
    <property type="match status" value="1"/>
</dbReference>
<reference evidence="3 4" key="1">
    <citation type="submission" date="2016-10" db="EMBL/GenBank/DDBJ databases">
        <authorList>
            <person name="Varghese N."/>
            <person name="Submissions S."/>
        </authorList>
    </citation>
    <scope>NUCLEOTIDE SEQUENCE [LARGE SCALE GENOMIC DNA]</scope>
    <source>
        <strain evidence="3 4">YR512</strain>
    </source>
</reference>
<dbReference type="SUPFAM" id="SSF103515">
    <property type="entry name" value="Autotransporter"/>
    <property type="match status" value="1"/>
</dbReference>